<reference evidence="1" key="1">
    <citation type="submission" date="2019-04" db="EMBL/GenBank/DDBJ databases">
        <authorList>
            <consortium name="Science for Life Laboratories"/>
        </authorList>
    </citation>
    <scope>NUCLEOTIDE SEQUENCE</scope>
    <source>
        <strain evidence="1">MBLW1</strain>
    </source>
</reference>
<name>A0A6C2YRV7_9BACT</name>
<evidence type="ECO:0008006" key="3">
    <source>
        <dbReference type="Google" id="ProtNLM"/>
    </source>
</evidence>
<dbReference type="RefSeq" id="WP_232056259.1">
    <property type="nucleotide sequence ID" value="NZ_LR593887.1"/>
</dbReference>
<protein>
    <recommendedName>
        <fullName evidence="3">Nitrate reductase</fullName>
    </recommendedName>
</protein>
<dbReference type="Proteomes" id="UP000464378">
    <property type="component" value="Chromosome"/>
</dbReference>
<organism evidence="1">
    <name type="scientific">Tuwongella immobilis</name>
    <dbReference type="NCBI Taxonomy" id="692036"/>
    <lineage>
        <taxon>Bacteria</taxon>
        <taxon>Pseudomonadati</taxon>
        <taxon>Planctomycetota</taxon>
        <taxon>Planctomycetia</taxon>
        <taxon>Gemmatales</taxon>
        <taxon>Gemmataceae</taxon>
        <taxon>Tuwongella</taxon>
    </lineage>
</organism>
<dbReference type="EMBL" id="LR593887">
    <property type="protein sequence ID" value="VTS05549.1"/>
    <property type="molecule type" value="Genomic_DNA"/>
</dbReference>
<evidence type="ECO:0000313" key="2">
    <source>
        <dbReference type="Proteomes" id="UP000464378"/>
    </source>
</evidence>
<keyword evidence="2" id="KW-1185">Reference proteome</keyword>
<proteinExistence type="predicted"/>
<dbReference type="InParanoid" id="A0A6C2YRV7"/>
<dbReference type="AlphaFoldDB" id="A0A6C2YRV7"/>
<dbReference type="EMBL" id="LR586016">
    <property type="protein sequence ID" value="VIP04091.1"/>
    <property type="molecule type" value="Genomic_DNA"/>
</dbReference>
<sequence length="86" mass="9985">MNLFSQNRSRKDPERVLQIKEWTRELLGLEESTVILVSELRCQEDDCPDVETVIAVMLAAGNQRVIKVFQPMDEVTREQIAARLRE</sequence>
<evidence type="ECO:0000313" key="1">
    <source>
        <dbReference type="EMBL" id="VIP04091.1"/>
    </source>
</evidence>
<dbReference type="KEGG" id="tim:GMBLW1_51020"/>
<accession>A0A6C2YRV7</accession>
<gene>
    <name evidence="1" type="ORF">GMBLW1_51020</name>
</gene>